<reference evidence="1 2" key="1">
    <citation type="submission" date="2024-01" db="EMBL/GenBank/DDBJ databases">
        <title>The genomes of 5 underutilized Papilionoideae crops provide insights into root nodulation and disease resistanc.</title>
        <authorList>
            <person name="Jiang F."/>
        </authorList>
    </citation>
    <scope>NUCLEOTIDE SEQUENCE [LARGE SCALE GENOMIC DNA]</scope>
    <source>
        <strain evidence="1">LVBAO_FW01</strain>
        <tissue evidence="1">Leaves</tissue>
    </source>
</reference>
<comment type="caution">
    <text evidence="1">The sequence shown here is derived from an EMBL/GenBank/DDBJ whole genome shotgun (WGS) entry which is preliminary data.</text>
</comment>
<evidence type="ECO:0000313" key="2">
    <source>
        <dbReference type="Proteomes" id="UP001367508"/>
    </source>
</evidence>
<organism evidence="1 2">
    <name type="scientific">Canavalia gladiata</name>
    <name type="common">Sword bean</name>
    <name type="synonym">Dolichos gladiatus</name>
    <dbReference type="NCBI Taxonomy" id="3824"/>
    <lineage>
        <taxon>Eukaryota</taxon>
        <taxon>Viridiplantae</taxon>
        <taxon>Streptophyta</taxon>
        <taxon>Embryophyta</taxon>
        <taxon>Tracheophyta</taxon>
        <taxon>Spermatophyta</taxon>
        <taxon>Magnoliopsida</taxon>
        <taxon>eudicotyledons</taxon>
        <taxon>Gunneridae</taxon>
        <taxon>Pentapetalae</taxon>
        <taxon>rosids</taxon>
        <taxon>fabids</taxon>
        <taxon>Fabales</taxon>
        <taxon>Fabaceae</taxon>
        <taxon>Papilionoideae</taxon>
        <taxon>50 kb inversion clade</taxon>
        <taxon>NPAAA clade</taxon>
        <taxon>indigoferoid/millettioid clade</taxon>
        <taxon>Phaseoleae</taxon>
        <taxon>Canavalia</taxon>
    </lineage>
</organism>
<accession>A0AAN9PNT4</accession>
<dbReference type="AlphaFoldDB" id="A0AAN9PNT4"/>
<sequence length="83" mass="9529">MYVYSCYKYAVTILFWVTLLFSVWQSTVHSSVMESISFLVSVQGSLFISSLLSKDDHKLSLINSVTDHILHHGKEHKANRIKL</sequence>
<evidence type="ECO:0000313" key="1">
    <source>
        <dbReference type="EMBL" id="KAK7304293.1"/>
    </source>
</evidence>
<dbReference type="Proteomes" id="UP001367508">
    <property type="component" value="Unassembled WGS sequence"/>
</dbReference>
<dbReference type="EMBL" id="JAYMYQ010000014">
    <property type="protein sequence ID" value="KAK7304293.1"/>
    <property type="molecule type" value="Genomic_DNA"/>
</dbReference>
<gene>
    <name evidence="1" type="ORF">VNO77_45161</name>
</gene>
<name>A0AAN9PNT4_CANGL</name>
<proteinExistence type="predicted"/>
<protein>
    <submittedName>
        <fullName evidence="1">Uncharacterized protein</fullName>
    </submittedName>
</protein>
<keyword evidence="2" id="KW-1185">Reference proteome</keyword>